<evidence type="ECO:0000313" key="2">
    <source>
        <dbReference type="Proteomes" id="UP000299102"/>
    </source>
</evidence>
<proteinExistence type="predicted"/>
<sequence length="136" mass="15278">MFKIGVTCSSILCAPLRPGWRPKQSNERLVARWFPVTRRTDCTNARGVTRYITPRNAGQYPPLHGSGTVPDTLDPVGVGWTSNFSRSLVDMSSLQYLQVDRSITSPLIVSGVRWWPQMMRVRIYFGFGTENGASLK</sequence>
<organism evidence="1 2">
    <name type="scientific">Eumeta variegata</name>
    <name type="common">Bagworm moth</name>
    <name type="synonym">Eumeta japonica</name>
    <dbReference type="NCBI Taxonomy" id="151549"/>
    <lineage>
        <taxon>Eukaryota</taxon>
        <taxon>Metazoa</taxon>
        <taxon>Ecdysozoa</taxon>
        <taxon>Arthropoda</taxon>
        <taxon>Hexapoda</taxon>
        <taxon>Insecta</taxon>
        <taxon>Pterygota</taxon>
        <taxon>Neoptera</taxon>
        <taxon>Endopterygota</taxon>
        <taxon>Lepidoptera</taxon>
        <taxon>Glossata</taxon>
        <taxon>Ditrysia</taxon>
        <taxon>Tineoidea</taxon>
        <taxon>Psychidae</taxon>
        <taxon>Oiketicinae</taxon>
        <taxon>Eumeta</taxon>
    </lineage>
</organism>
<evidence type="ECO:0000313" key="1">
    <source>
        <dbReference type="EMBL" id="GBP94612.1"/>
    </source>
</evidence>
<dbReference type="Proteomes" id="UP000299102">
    <property type="component" value="Unassembled WGS sequence"/>
</dbReference>
<dbReference type="AlphaFoldDB" id="A0A4C2A4D6"/>
<comment type="caution">
    <text evidence="1">The sequence shown here is derived from an EMBL/GenBank/DDBJ whole genome shotgun (WGS) entry which is preliminary data.</text>
</comment>
<protein>
    <submittedName>
        <fullName evidence="1">Uncharacterized protein</fullName>
    </submittedName>
</protein>
<dbReference type="EMBL" id="BGZK01002526">
    <property type="protein sequence ID" value="GBP94612.1"/>
    <property type="molecule type" value="Genomic_DNA"/>
</dbReference>
<gene>
    <name evidence="1" type="ORF">EVAR_70002_1</name>
</gene>
<reference evidence="1 2" key="1">
    <citation type="journal article" date="2019" name="Commun. Biol.">
        <title>The bagworm genome reveals a unique fibroin gene that provides high tensile strength.</title>
        <authorList>
            <person name="Kono N."/>
            <person name="Nakamura H."/>
            <person name="Ohtoshi R."/>
            <person name="Tomita M."/>
            <person name="Numata K."/>
            <person name="Arakawa K."/>
        </authorList>
    </citation>
    <scope>NUCLEOTIDE SEQUENCE [LARGE SCALE GENOMIC DNA]</scope>
</reference>
<name>A0A4C2A4D6_EUMVA</name>
<keyword evidence="2" id="KW-1185">Reference proteome</keyword>
<accession>A0A4C2A4D6</accession>